<gene>
    <name evidence="2" type="ORF">BJP51_01915</name>
</gene>
<sequence length="252" mass="28951">MAMYVFKDSARKVKLLAKDAFKEDKGVRFYCPNPACDAHMHICSRSGSSTFYFSAQIKGHGHIENCPHYASNNFDPIKYNETEFDFNKALLALTEKSKPQTKKLDPGEHKQGPVVPKPPRTIRQIYDMCIAYDCTDTYNGIVIGTMLLYDGSAYMYSNADDVIGWRVIEAKRDKPNFYDSVKKEIYLVAPIGRQKYKFLLQFDDEAQYKAMQKEIYANKDNKIIVAGEWNFSENQNKLSTTVLSKKQTKIIK</sequence>
<feature type="compositionally biased region" description="Basic and acidic residues" evidence="1">
    <location>
        <begin position="98"/>
        <end position="111"/>
    </location>
</feature>
<feature type="region of interest" description="Disordered" evidence="1">
    <location>
        <begin position="98"/>
        <end position="117"/>
    </location>
</feature>
<name>A0A1R0X3K0_9BACL</name>
<evidence type="ECO:0000313" key="2">
    <source>
        <dbReference type="EMBL" id="OMD27890.1"/>
    </source>
</evidence>
<evidence type="ECO:0000256" key="1">
    <source>
        <dbReference type="SAM" id="MobiDB-lite"/>
    </source>
</evidence>
<accession>A0A1R0X3K0</accession>
<organism evidence="2 3">
    <name type="scientific">Paenibacillus odorifer</name>
    <dbReference type="NCBI Taxonomy" id="189426"/>
    <lineage>
        <taxon>Bacteria</taxon>
        <taxon>Bacillati</taxon>
        <taxon>Bacillota</taxon>
        <taxon>Bacilli</taxon>
        <taxon>Bacillales</taxon>
        <taxon>Paenibacillaceae</taxon>
        <taxon>Paenibacillus</taxon>
    </lineage>
</organism>
<dbReference type="EMBL" id="MKQP01000034">
    <property type="protein sequence ID" value="OMD27890.1"/>
    <property type="molecule type" value="Genomic_DNA"/>
</dbReference>
<evidence type="ECO:0000313" key="3">
    <source>
        <dbReference type="Proteomes" id="UP000187465"/>
    </source>
</evidence>
<dbReference type="RefSeq" id="WP_036676965.1">
    <property type="nucleotide sequence ID" value="NZ_MKQP01000034.1"/>
</dbReference>
<reference evidence="2 3" key="1">
    <citation type="submission" date="2016-10" db="EMBL/GenBank/DDBJ databases">
        <title>Paenibacillus species isolates.</title>
        <authorList>
            <person name="Beno S.M."/>
        </authorList>
    </citation>
    <scope>NUCLEOTIDE SEQUENCE [LARGE SCALE GENOMIC DNA]</scope>
    <source>
        <strain evidence="2 3">FSL H7-0604</strain>
    </source>
</reference>
<dbReference type="Proteomes" id="UP000187465">
    <property type="component" value="Unassembled WGS sequence"/>
</dbReference>
<comment type="caution">
    <text evidence="2">The sequence shown here is derived from an EMBL/GenBank/DDBJ whole genome shotgun (WGS) entry which is preliminary data.</text>
</comment>
<proteinExistence type="predicted"/>
<protein>
    <submittedName>
        <fullName evidence="2">Uncharacterized protein</fullName>
    </submittedName>
</protein>
<dbReference type="AlphaFoldDB" id="A0A1R0X3K0"/>